<feature type="region of interest" description="Disordered" evidence="2">
    <location>
        <begin position="515"/>
        <end position="572"/>
    </location>
</feature>
<evidence type="ECO:0000313" key="4">
    <source>
        <dbReference type="Proteomes" id="UP000267821"/>
    </source>
</evidence>
<feature type="coiled-coil region" evidence="1">
    <location>
        <begin position="59"/>
        <end position="86"/>
    </location>
</feature>
<name>A0A3N4M1H4_9PEZI</name>
<dbReference type="OrthoDB" id="264795at2759"/>
<keyword evidence="4" id="KW-1185">Reference proteome</keyword>
<feature type="compositionally biased region" description="Basic and acidic residues" evidence="2">
    <location>
        <begin position="557"/>
        <end position="572"/>
    </location>
</feature>
<evidence type="ECO:0000313" key="3">
    <source>
        <dbReference type="EMBL" id="RPB26781.1"/>
    </source>
</evidence>
<accession>A0A3N4M1H4</accession>
<dbReference type="EMBL" id="ML121533">
    <property type="protein sequence ID" value="RPB26781.1"/>
    <property type="molecule type" value="Genomic_DNA"/>
</dbReference>
<dbReference type="Proteomes" id="UP000267821">
    <property type="component" value="Unassembled WGS sequence"/>
</dbReference>
<sequence>MRDVVQAANLMARKKVLDELRADLLDALDTQPGLEECYNILAAAFHRCNISYAAFIFWRKRTAAKARKARMAVQRAEKRRLLAEREKGLGTIEEQWVPVKIKIRPGDNLVRQSDLFRDFNFHELPLDDIFANPIQKALTSQGIVRTNFSLICVNAEPKAEYWWLRKFGISSGVGIGVSPRKKKLANENTFVVERVLREPEPPTDVGALIFGCRADWSMSNEERLEADKRDLHTVMEHALRSCRYEKIAIMVICYRSPLDKRDADPYGEEVDRTEGEGRKNRLKAISRALGLNALPKERVITKEIVLLETLHDLNMISAVKRFAKSAAGVLGGEGSGKKEGKKTIPNVESVMELMPYEEVVKDREEGLQNGQYRRPAKRKISISSPVGASHSANTFANGVLKAKKRTSISPPRLNGTISTTRKSPETNGIIFTKQTPTPGSEYFKLKSHGIYVSPAPITAITTASLTSTPTPIPLSNHHESTTFSSSFDSPHRRYPLPLLPRSSTSAAAFKQTVIKSPSSNFHSQQPQASRKRTHASNSHSNHQLDDYQSASPPKRRASQEREELERWEMEEHDKKTSAIRAALYDFENDPVVVEARRIREAPEYHPELEWPELVMGGL</sequence>
<feature type="region of interest" description="Disordered" evidence="2">
    <location>
        <begin position="368"/>
        <end position="387"/>
    </location>
</feature>
<evidence type="ECO:0000256" key="2">
    <source>
        <dbReference type="SAM" id="MobiDB-lite"/>
    </source>
</evidence>
<gene>
    <name evidence="3" type="ORF">L211DRAFT_653108</name>
</gene>
<protein>
    <submittedName>
        <fullName evidence="3">Uncharacterized protein</fullName>
    </submittedName>
</protein>
<evidence type="ECO:0000256" key="1">
    <source>
        <dbReference type="SAM" id="Coils"/>
    </source>
</evidence>
<proteinExistence type="predicted"/>
<organism evidence="3 4">
    <name type="scientific">Terfezia boudieri ATCC MYA-4762</name>
    <dbReference type="NCBI Taxonomy" id="1051890"/>
    <lineage>
        <taxon>Eukaryota</taxon>
        <taxon>Fungi</taxon>
        <taxon>Dikarya</taxon>
        <taxon>Ascomycota</taxon>
        <taxon>Pezizomycotina</taxon>
        <taxon>Pezizomycetes</taxon>
        <taxon>Pezizales</taxon>
        <taxon>Pezizaceae</taxon>
        <taxon>Terfezia</taxon>
    </lineage>
</organism>
<keyword evidence="1" id="KW-0175">Coiled coil</keyword>
<dbReference type="STRING" id="1051890.A0A3N4M1H4"/>
<feature type="compositionally biased region" description="Polar residues" evidence="2">
    <location>
        <begin position="515"/>
        <end position="528"/>
    </location>
</feature>
<reference evidence="3 4" key="1">
    <citation type="journal article" date="2018" name="Nat. Ecol. Evol.">
        <title>Pezizomycetes genomes reveal the molecular basis of ectomycorrhizal truffle lifestyle.</title>
        <authorList>
            <person name="Murat C."/>
            <person name="Payen T."/>
            <person name="Noel B."/>
            <person name="Kuo A."/>
            <person name="Morin E."/>
            <person name="Chen J."/>
            <person name="Kohler A."/>
            <person name="Krizsan K."/>
            <person name="Balestrini R."/>
            <person name="Da Silva C."/>
            <person name="Montanini B."/>
            <person name="Hainaut M."/>
            <person name="Levati E."/>
            <person name="Barry K.W."/>
            <person name="Belfiori B."/>
            <person name="Cichocki N."/>
            <person name="Clum A."/>
            <person name="Dockter R.B."/>
            <person name="Fauchery L."/>
            <person name="Guy J."/>
            <person name="Iotti M."/>
            <person name="Le Tacon F."/>
            <person name="Lindquist E.A."/>
            <person name="Lipzen A."/>
            <person name="Malagnac F."/>
            <person name="Mello A."/>
            <person name="Molinier V."/>
            <person name="Miyauchi S."/>
            <person name="Poulain J."/>
            <person name="Riccioni C."/>
            <person name="Rubini A."/>
            <person name="Sitrit Y."/>
            <person name="Splivallo R."/>
            <person name="Traeger S."/>
            <person name="Wang M."/>
            <person name="Zifcakova L."/>
            <person name="Wipf D."/>
            <person name="Zambonelli A."/>
            <person name="Paolocci F."/>
            <person name="Nowrousian M."/>
            <person name="Ottonello S."/>
            <person name="Baldrian P."/>
            <person name="Spatafora J.W."/>
            <person name="Henrissat B."/>
            <person name="Nagy L.G."/>
            <person name="Aury J.M."/>
            <person name="Wincker P."/>
            <person name="Grigoriev I.V."/>
            <person name="Bonfante P."/>
            <person name="Martin F.M."/>
        </authorList>
    </citation>
    <scope>NUCLEOTIDE SEQUENCE [LARGE SCALE GENOMIC DNA]</scope>
    <source>
        <strain evidence="3 4">ATCC MYA-4762</strain>
    </source>
</reference>
<feature type="region of interest" description="Disordered" evidence="2">
    <location>
        <begin position="471"/>
        <end position="499"/>
    </location>
</feature>
<dbReference type="InParanoid" id="A0A3N4M1H4"/>
<feature type="compositionally biased region" description="Polar residues" evidence="2">
    <location>
        <begin position="535"/>
        <end position="551"/>
    </location>
</feature>
<dbReference type="AlphaFoldDB" id="A0A3N4M1H4"/>